<evidence type="ECO:0000313" key="2">
    <source>
        <dbReference type="Proteomes" id="UP000002212"/>
    </source>
</evidence>
<dbReference type="KEGG" id="rop:ROP_01300"/>
<proteinExistence type="predicted"/>
<reference evidence="1 2" key="1">
    <citation type="submission" date="2009-03" db="EMBL/GenBank/DDBJ databases">
        <title>Comparison of the complete genome sequences of Rhodococcus erythropolis PR4 and Rhodococcus opacus B4.</title>
        <authorList>
            <person name="Takarada H."/>
            <person name="Sekine M."/>
            <person name="Hosoyama A."/>
            <person name="Yamada R."/>
            <person name="Fujisawa T."/>
            <person name="Omata S."/>
            <person name="Shimizu A."/>
            <person name="Tsukatani N."/>
            <person name="Tanikawa S."/>
            <person name="Fujita N."/>
            <person name="Harayama S."/>
        </authorList>
    </citation>
    <scope>NUCLEOTIDE SEQUENCE [LARGE SCALE GENOMIC DNA]</scope>
    <source>
        <strain evidence="1 2">B4</strain>
    </source>
</reference>
<accession>C1ASC8</accession>
<name>C1ASC8_RHOOB</name>
<dbReference type="PATRIC" id="fig|632772.20.peg.158"/>
<evidence type="ECO:0000313" key="1">
    <source>
        <dbReference type="EMBL" id="BAH48377.1"/>
    </source>
</evidence>
<dbReference type="HOGENOM" id="CLU_1650789_0_0_11"/>
<dbReference type="Proteomes" id="UP000002212">
    <property type="component" value="Chromosome"/>
</dbReference>
<sequence length="141" mass="15502">MHDRLPLTRNTDLMLELVRITSYPSGLAVQLALTATGRPARRAWHETRPLTDPTDLSAHWSYLEVWAGSGDLAAADPYFPRPDLQAAASGICSYRSEPLYWLPTAPAWALTLATGWPQIGLPTAVTTMHLDPITPPTSRRA</sequence>
<organism evidence="1 2">
    <name type="scientific">Rhodococcus opacus (strain B4)</name>
    <dbReference type="NCBI Taxonomy" id="632772"/>
    <lineage>
        <taxon>Bacteria</taxon>
        <taxon>Bacillati</taxon>
        <taxon>Actinomycetota</taxon>
        <taxon>Actinomycetes</taxon>
        <taxon>Mycobacteriales</taxon>
        <taxon>Nocardiaceae</taxon>
        <taxon>Rhodococcus</taxon>
    </lineage>
</organism>
<protein>
    <submittedName>
        <fullName evidence="1">Uncharacterized protein</fullName>
    </submittedName>
</protein>
<gene>
    <name evidence="1" type="ordered locus">ROP_01300</name>
</gene>
<dbReference type="EMBL" id="AP011115">
    <property type="protein sequence ID" value="BAH48377.1"/>
    <property type="molecule type" value="Genomic_DNA"/>
</dbReference>
<dbReference type="AlphaFoldDB" id="C1ASC8"/>